<keyword evidence="4 9" id="KW-0863">Zinc-finger</keyword>
<dbReference type="GO" id="GO:0000978">
    <property type="term" value="F:RNA polymerase II cis-regulatory region sequence-specific DNA binding"/>
    <property type="evidence" value="ECO:0007669"/>
    <property type="project" value="TreeGrafter"/>
</dbReference>
<feature type="compositionally biased region" description="Polar residues" evidence="10">
    <location>
        <begin position="394"/>
        <end position="410"/>
    </location>
</feature>
<dbReference type="OrthoDB" id="6910977at2759"/>
<feature type="domain" description="C2H2-type" evidence="11">
    <location>
        <begin position="314"/>
        <end position="344"/>
    </location>
</feature>
<keyword evidence="5" id="KW-0862">Zinc</keyword>
<organism evidence="12 13">
    <name type="scientific">Polychaeton citri CBS 116435</name>
    <dbReference type="NCBI Taxonomy" id="1314669"/>
    <lineage>
        <taxon>Eukaryota</taxon>
        <taxon>Fungi</taxon>
        <taxon>Dikarya</taxon>
        <taxon>Ascomycota</taxon>
        <taxon>Pezizomycotina</taxon>
        <taxon>Dothideomycetes</taxon>
        <taxon>Dothideomycetidae</taxon>
        <taxon>Capnodiales</taxon>
        <taxon>Capnodiaceae</taxon>
        <taxon>Polychaeton</taxon>
    </lineage>
</organism>
<feature type="compositionally biased region" description="Basic and acidic residues" evidence="10">
    <location>
        <begin position="366"/>
        <end position="376"/>
    </location>
</feature>
<dbReference type="PROSITE" id="PS50157">
    <property type="entry name" value="ZINC_FINGER_C2H2_2"/>
    <property type="match status" value="3"/>
</dbReference>
<dbReference type="GO" id="GO:0001227">
    <property type="term" value="F:DNA-binding transcription repressor activity, RNA polymerase II-specific"/>
    <property type="evidence" value="ECO:0007669"/>
    <property type="project" value="TreeGrafter"/>
</dbReference>
<dbReference type="SMART" id="SM00355">
    <property type="entry name" value="ZnF_C2H2"/>
    <property type="match status" value="3"/>
</dbReference>
<proteinExistence type="predicted"/>
<evidence type="ECO:0000256" key="4">
    <source>
        <dbReference type="ARBA" id="ARBA00022771"/>
    </source>
</evidence>
<feature type="domain" description="C2H2-type" evidence="11">
    <location>
        <begin position="284"/>
        <end position="311"/>
    </location>
</feature>
<feature type="region of interest" description="Disordered" evidence="10">
    <location>
        <begin position="134"/>
        <end position="189"/>
    </location>
</feature>
<feature type="compositionally biased region" description="Polar residues" evidence="10">
    <location>
        <begin position="10"/>
        <end position="32"/>
    </location>
</feature>
<evidence type="ECO:0000256" key="1">
    <source>
        <dbReference type="ARBA" id="ARBA00004123"/>
    </source>
</evidence>
<feature type="region of interest" description="Disordered" evidence="10">
    <location>
        <begin position="366"/>
        <end position="417"/>
    </location>
</feature>
<evidence type="ECO:0000256" key="5">
    <source>
        <dbReference type="ARBA" id="ARBA00022833"/>
    </source>
</evidence>
<evidence type="ECO:0000256" key="3">
    <source>
        <dbReference type="ARBA" id="ARBA00022737"/>
    </source>
</evidence>
<evidence type="ECO:0000256" key="9">
    <source>
        <dbReference type="PROSITE-ProRule" id="PRU00042"/>
    </source>
</evidence>
<feature type="compositionally biased region" description="Low complexity" evidence="10">
    <location>
        <begin position="384"/>
        <end position="393"/>
    </location>
</feature>
<feature type="compositionally biased region" description="Low complexity" evidence="10">
    <location>
        <begin position="150"/>
        <end position="171"/>
    </location>
</feature>
<keyword evidence="6" id="KW-0805">Transcription regulation</keyword>
<feature type="region of interest" description="Disordered" evidence="10">
    <location>
        <begin position="1"/>
        <end position="45"/>
    </location>
</feature>
<accession>A0A9P4Q8K7</accession>
<feature type="domain" description="C2H2-type" evidence="11">
    <location>
        <begin position="345"/>
        <end position="372"/>
    </location>
</feature>
<gene>
    <name evidence="12" type="ORF">K431DRAFT_284727</name>
</gene>
<dbReference type="PANTHER" id="PTHR24399">
    <property type="entry name" value="ZINC FINGER AND BTB DOMAIN-CONTAINING"/>
    <property type="match status" value="1"/>
</dbReference>
<dbReference type="InterPro" id="IPR036236">
    <property type="entry name" value="Znf_C2H2_sf"/>
</dbReference>
<evidence type="ECO:0000256" key="2">
    <source>
        <dbReference type="ARBA" id="ARBA00022723"/>
    </source>
</evidence>
<keyword evidence="7" id="KW-0804">Transcription</keyword>
<keyword evidence="8" id="KW-0539">Nucleus</keyword>
<evidence type="ECO:0000256" key="6">
    <source>
        <dbReference type="ARBA" id="ARBA00023015"/>
    </source>
</evidence>
<sequence length="417" mass="46755">MSFILHSDLGRQQQRAMTQTPQGYSREYNSPDTELGHTAPSNTASYPLHQHIQPVSWSPGEPRGLGLYSTPLNIDQFRPMCSIDTPVDSMNFSWPSSFVPNSHTLLSSAEVHKRESWSDCDPMSAMLPSATWHGYDQHQSSEPMNLEDQPSPSQSEYSASSRPSYTSSPYSHQSNFMPTAGSPKVKTEESMDFGSEALPFLSEAINFEHSKLVNPGDLVTNPPMSYSRSAFAINPSYNDLLGVRSIPSSGQRPGTQRALSSDSAFSILEDRQKRGFTKPENASCSCDKCGKLFQRSYNLKAHMETHDPHRSQPHVCQYAGCSKRFVRRTDLLRHEQSVHVKAKNYSCPLCDSSFARKDTLRRHVDDGCPRRPEVKKRISKSSLRRSSNASSIRTPSLQQLARRSLSTSPLRQPLKLR</sequence>
<dbReference type="PROSITE" id="PS00028">
    <property type="entry name" value="ZINC_FINGER_C2H2_1"/>
    <property type="match status" value="2"/>
</dbReference>
<comment type="caution">
    <text evidence="12">The sequence shown here is derived from an EMBL/GenBank/DDBJ whole genome shotgun (WGS) entry which is preliminary data.</text>
</comment>
<evidence type="ECO:0000313" key="13">
    <source>
        <dbReference type="Proteomes" id="UP000799441"/>
    </source>
</evidence>
<dbReference type="EMBL" id="MU003789">
    <property type="protein sequence ID" value="KAF2721580.1"/>
    <property type="molecule type" value="Genomic_DNA"/>
</dbReference>
<evidence type="ECO:0000256" key="7">
    <source>
        <dbReference type="ARBA" id="ARBA00023163"/>
    </source>
</evidence>
<keyword evidence="3" id="KW-0677">Repeat</keyword>
<dbReference type="Proteomes" id="UP000799441">
    <property type="component" value="Unassembled WGS sequence"/>
</dbReference>
<protein>
    <recommendedName>
        <fullName evidence="11">C2H2-type domain-containing protein</fullName>
    </recommendedName>
</protein>
<dbReference type="Gene3D" id="3.30.160.60">
    <property type="entry name" value="Classic Zinc Finger"/>
    <property type="match status" value="3"/>
</dbReference>
<evidence type="ECO:0000256" key="8">
    <source>
        <dbReference type="ARBA" id="ARBA00023242"/>
    </source>
</evidence>
<dbReference type="SUPFAM" id="SSF57667">
    <property type="entry name" value="beta-beta-alpha zinc fingers"/>
    <property type="match status" value="2"/>
</dbReference>
<dbReference type="PANTHER" id="PTHR24399:SF70">
    <property type="entry name" value="C2H2-TYPE DOMAIN-CONTAINING PROTEIN"/>
    <property type="match status" value="1"/>
</dbReference>
<evidence type="ECO:0000256" key="10">
    <source>
        <dbReference type="SAM" id="MobiDB-lite"/>
    </source>
</evidence>
<comment type="subcellular location">
    <subcellularLocation>
        <location evidence="1">Nucleus</location>
    </subcellularLocation>
</comment>
<evidence type="ECO:0000313" key="12">
    <source>
        <dbReference type="EMBL" id="KAF2721580.1"/>
    </source>
</evidence>
<keyword evidence="2" id="KW-0479">Metal-binding</keyword>
<evidence type="ECO:0000259" key="11">
    <source>
        <dbReference type="PROSITE" id="PS50157"/>
    </source>
</evidence>
<dbReference type="AlphaFoldDB" id="A0A9P4Q8K7"/>
<dbReference type="GO" id="GO:0008270">
    <property type="term" value="F:zinc ion binding"/>
    <property type="evidence" value="ECO:0007669"/>
    <property type="project" value="UniProtKB-KW"/>
</dbReference>
<dbReference type="InterPro" id="IPR013087">
    <property type="entry name" value="Znf_C2H2_type"/>
</dbReference>
<dbReference type="Pfam" id="PF00096">
    <property type="entry name" value="zf-C2H2"/>
    <property type="match status" value="2"/>
</dbReference>
<name>A0A9P4Q8K7_9PEZI</name>
<dbReference type="GO" id="GO:0005654">
    <property type="term" value="C:nucleoplasm"/>
    <property type="evidence" value="ECO:0007669"/>
    <property type="project" value="TreeGrafter"/>
</dbReference>
<keyword evidence="13" id="KW-1185">Reference proteome</keyword>
<reference evidence="12" key="1">
    <citation type="journal article" date="2020" name="Stud. Mycol.">
        <title>101 Dothideomycetes genomes: a test case for predicting lifestyles and emergence of pathogens.</title>
        <authorList>
            <person name="Haridas S."/>
            <person name="Albert R."/>
            <person name="Binder M."/>
            <person name="Bloem J."/>
            <person name="Labutti K."/>
            <person name="Salamov A."/>
            <person name="Andreopoulos B."/>
            <person name="Baker S."/>
            <person name="Barry K."/>
            <person name="Bills G."/>
            <person name="Bluhm B."/>
            <person name="Cannon C."/>
            <person name="Castanera R."/>
            <person name="Culley D."/>
            <person name="Daum C."/>
            <person name="Ezra D."/>
            <person name="Gonzalez J."/>
            <person name="Henrissat B."/>
            <person name="Kuo A."/>
            <person name="Liang C."/>
            <person name="Lipzen A."/>
            <person name="Lutzoni F."/>
            <person name="Magnuson J."/>
            <person name="Mondo S."/>
            <person name="Nolan M."/>
            <person name="Ohm R."/>
            <person name="Pangilinan J."/>
            <person name="Park H.-J."/>
            <person name="Ramirez L."/>
            <person name="Alfaro M."/>
            <person name="Sun H."/>
            <person name="Tritt A."/>
            <person name="Yoshinaga Y."/>
            <person name="Zwiers L.-H."/>
            <person name="Turgeon B."/>
            <person name="Goodwin S."/>
            <person name="Spatafora J."/>
            <person name="Crous P."/>
            <person name="Grigoriev I."/>
        </authorList>
    </citation>
    <scope>NUCLEOTIDE SEQUENCE</scope>
    <source>
        <strain evidence="12">CBS 116435</strain>
    </source>
</reference>
<dbReference type="FunFam" id="3.30.160.60:FF:000446">
    <property type="entry name" value="Zinc finger protein"/>
    <property type="match status" value="1"/>
</dbReference>